<reference evidence="1" key="1">
    <citation type="journal article" date="2014" name="Int. J. Syst. Evol. Microbiol.">
        <title>Complete genome sequence of Corynebacterium casei LMG S-19264T (=DSM 44701T), isolated from a smear-ripened cheese.</title>
        <authorList>
            <consortium name="US DOE Joint Genome Institute (JGI-PGF)"/>
            <person name="Walter F."/>
            <person name="Albersmeier A."/>
            <person name="Kalinowski J."/>
            <person name="Ruckert C."/>
        </authorList>
    </citation>
    <scope>NUCLEOTIDE SEQUENCE</scope>
    <source>
        <strain evidence="1">CGMCC 1.12754</strain>
    </source>
</reference>
<dbReference type="RefSeq" id="WP_188453365.1">
    <property type="nucleotide sequence ID" value="NZ_BMFR01000001.1"/>
</dbReference>
<sequence>MGTFYTIGIIKEFKATSNQHLTANEWDKVLNVRVDLELYDLNFTDSGVVARLESNIFSENITDFYGVFKEILGTNRNPNFDHYEKDFGTDIENYQIANTILNFQEINGRTVTLDIQFVLLFLEGKVMVEEFYTEPALINWLFRNSKIDNKLAGCVVSEVV</sequence>
<accession>A0A917LVX9</accession>
<evidence type="ECO:0000313" key="1">
    <source>
        <dbReference type="EMBL" id="GGG61269.1"/>
    </source>
</evidence>
<dbReference type="Proteomes" id="UP000622860">
    <property type="component" value="Unassembled WGS sequence"/>
</dbReference>
<gene>
    <name evidence="1" type="ORF">GCM10011398_00690</name>
</gene>
<protein>
    <submittedName>
        <fullName evidence="1">Uncharacterized protein</fullName>
    </submittedName>
</protein>
<keyword evidence="2" id="KW-1185">Reference proteome</keyword>
<evidence type="ECO:0000313" key="2">
    <source>
        <dbReference type="Proteomes" id="UP000622860"/>
    </source>
</evidence>
<proteinExistence type="predicted"/>
<dbReference type="EMBL" id="BMFR01000001">
    <property type="protein sequence ID" value="GGG61269.1"/>
    <property type="molecule type" value="Genomic_DNA"/>
</dbReference>
<comment type="caution">
    <text evidence="1">The sequence shown here is derived from an EMBL/GenBank/DDBJ whole genome shotgun (WGS) entry which is preliminary data.</text>
</comment>
<dbReference type="AlphaFoldDB" id="A0A917LVX9"/>
<organism evidence="1 2">
    <name type="scientific">Virgibacillus oceani</name>
    <dbReference type="NCBI Taxonomy" id="1479511"/>
    <lineage>
        <taxon>Bacteria</taxon>
        <taxon>Bacillati</taxon>
        <taxon>Bacillota</taxon>
        <taxon>Bacilli</taxon>
        <taxon>Bacillales</taxon>
        <taxon>Bacillaceae</taxon>
        <taxon>Virgibacillus</taxon>
    </lineage>
</organism>
<reference evidence="1" key="2">
    <citation type="submission" date="2020-09" db="EMBL/GenBank/DDBJ databases">
        <authorList>
            <person name="Sun Q."/>
            <person name="Zhou Y."/>
        </authorList>
    </citation>
    <scope>NUCLEOTIDE SEQUENCE</scope>
    <source>
        <strain evidence="1">CGMCC 1.12754</strain>
    </source>
</reference>
<name>A0A917LVX9_9BACI</name>